<evidence type="ECO:0000313" key="1">
    <source>
        <dbReference type="EMBL" id="KAB0391794.1"/>
    </source>
</evidence>
<evidence type="ECO:0000313" key="2">
    <source>
        <dbReference type="Proteomes" id="UP000437017"/>
    </source>
</evidence>
<dbReference type="EMBL" id="SGJD01004208">
    <property type="protein sequence ID" value="KAB0391794.1"/>
    <property type="molecule type" value="Genomic_DNA"/>
</dbReference>
<dbReference type="Proteomes" id="UP000437017">
    <property type="component" value="Unassembled WGS sequence"/>
</dbReference>
<comment type="caution">
    <text evidence="1">The sequence shown here is derived from an EMBL/GenBank/DDBJ whole genome shotgun (WGS) entry which is preliminary data.</text>
</comment>
<organism evidence="1 2">
    <name type="scientific">Balaenoptera physalus</name>
    <name type="common">Fin whale</name>
    <name type="synonym">Balaena physalus</name>
    <dbReference type="NCBI Taxonomy" id="9770"/>
    <lineage>
        <taxon>Eukaryota</taxon>
        <taxon>Metazoa</taxon>
        <taxon>Chordata</taxon>
        <taxon>Craniata</taxon>
        <taxon>Vertebrata</taxon>
        <taxon>Euteleostomi</taxon>
        <taxon>Mammalia</taxon>
        <taxon>Eutheria</taxon>
        <taxon>Laurasiatheria</taxon>
        <taxon>Artiodactyla</taxon>
        <taxon>Whippomorpha</taxon>
        <taxon>Cetacea</taxon>
        <taxon>Mysticeti</taxon>
        <taxon>Balaenopteridae</taxon>
        <taxon>Balaenoptera</taxon>
    </lineage>
</organism>
<accession>A0A643BV54</accession>
<keyword evidence="2" id="KW-1185">Reference proteome</keyword>
<protein>
    <submittedName>
        <fullName evidence="1">Uncharacterized protein</fullName>
    </submittedName>
</protein>
<gene>
    <name evidence="1" type="ORF">E2I00_015161</name>
</gene>
<dbReference type="AlphaFoldDB" id="A0A643BV54"/>
<sequence>MRKSDCSGSPAFSMVLEAKSLRPPQYAQVTSKGGLLLSTGIQAFDAPRDGPFYGSAGTERRGRACGLRRLHRPAGPSARELSRKVALLVHHQLLELCHTVFVAEKWPSPSQAV</sequence>
<proteinExistence type="predicted"/>
<dbReference type="OrthoDB" id="10594022at2759"/>
<reference evidence="1 2" key="1">
    <citation type="journal article" date="2019" name="PLoS ONE">
        <title>Genomic analyses reveal an absence of contemporary introgressive admixture between fin whales and blue whales, despite known hybrids.</title>
        <authorList>
            <person name="Westbury M.V."/>
            <person name="Petersen B."/>
            <person name="Lorenzen E.D."/>
        </authorList>
    </citation>
    <scope>NUCLEOTIDE SEQUENCE [LARGE SCALE GENOMIC DNA]</scope>
    <source>
        <strain evidence="1">FinWhale-01</strain>
    </source>
</reference>
<name>A0A643BV54_BALPH</name>